<accession>A0A7R8X7L0</accession>
<feature type="compositionally biased region" description="Basic and acidic residues" evidence="1">
    <location>
        <begin position="36"/>
        <end position="46"/>
    </location>
</feature>
<feature type="compositionally biased region" description="Polar residues" evidence="1">
    <location>
        <begin position="238"/>
        <end position="248"/>
    </location>
</feature>
<dbReference type="AlphaFoldDB" id="A0A7R8X7L0"/>
<feature type="compositionally biased region" description="Basic and acidic residues" evidence="1">
    <location>
        <begin position="151"/>
        <end position="166"/>
    </location>
</feature>
<feature type="compositionally biased region" description="Basic and acidic residues" evidence="1">
    <location>
        <begin position="106"/>
        <end position="121"/>
    </location>
</feature>
<protein>
    <submittedName>
        <fullName evidence="2">Uncharacterized protein</fullName>
    </submittedName>
</protein>
<organism evidence="2">
    <name type="scientific">Darwinula stevensoni</name>
    <dbReference type="NCBI Taxonomy" id="69355"/>
    <lineage>
        <taxon>Eukaryota</taxon>
        <taxon>Metazoa</taxon>
        <taxon>Ecdysozoa</taxon>
        <taxon>Arthropoda</taxon>
        <taxon>Crustacea</taxon>
        <taxon>Oligostraca</taxon>
        <taxon>Ostracoda</taxon>
        <taxon>Podocopa</taxon>
        <taxon>Podocopida</taxon>
        <taxon>Darwinulocopina</taxon>
        <taxon>Darwinuloidea</taxon>
        <taxon>Darwinulidae</taxon>
        <taxon>Darwinula</taxon>
    </lineage>
</organism>
<keyword evidence="3" id="KW-1185">Reference proteome</keyword>
<sequence>MAAFRKNNYTERYHDRTLCSESQSEGKNSATRTMARGKEQSQDNRHRALPAIGAPRNEERPRNKSSNPKALVKRSIPMSSTSMIDATLTNPAARRHKSEEYSNYSEPKHRVTKWSECHGDSTDEQTQIIEKKAIHPWKITQPSHENSTQKSLRESMEPTMCKDPRLARRLPPPWEVTLIRLGRDEHDAFDTLETREDKTNTKAQNLYQAVEKNANKDEISPSPSIFFQKDVPKRSECESANSRATNCNAGRKSSPGVEPITDCHDAWQVYEPKSQTYHKICKFHDQLDANSPRKEKEAEHEPPRIPFGLGLVELEDQGRKEDSKAIRNPIDDGIGSEGCEDDDPTVSPVGDVGDFDRLLLVDGNGRRPEFFLSRTEDFPSSGSHAPGTSEGYTGFLRVGLEGKQSLPDEWQEKLGSFSLDAGKASSRAQSSI</sequence>
<feature type="compositionally biased region" description="Polar residues" evidence="1">
    <location>
        <begin position="140"/>
        <end position="150"/>
    </location>
</feature>
<feature type="region of interest" description="Disordered" evidence="1">
    <location>
        <begin position="317"/>
        <end position="353"/>
    </location>
</feature>
<dbReference type="Proteomes" id="UP000677054">
    <property type="component" value="Unassembled WGS sequence"/>
</dbReference>
<evidence type="ECO:0000313" key="3">
    <source>
        <dbReference type="Proteomes" id="UP000677054"/>
    </source>
</evidence>
<feature type="compositionally biased region" description="Polar residues" evidence="1">
    <location>
        <begin position="19"/>
        <end position="32"/>
    </location>
</feature>
<feature type="compositionally biased region" description="Polar residues" evidence="1">
    <location>
        <begin position="77"/>
        <end position="90"/>
    </location>
</feature>
<feature type="region of interest" description="Disordered" evidence="1">
    <location>
        <begin position="372"/>
        <end position="395"/>
    </location>
</feature>
<evidence type="ECO:0000313" key="2">
    <source>
        <dbReference type="EMBL" id="CAD7242556.1"/>
    </source>
</evidence>
<gene>
    <name evidence="2" type="ORF">DSTB1V02_LOCUS2518</name>
</gene>
<feature type="region of interest" description="Disordered" evidence="1">
    <location>
        <begin position="1"/>
        <end position="168"/>
    </location>
</feature>
<feature type="region of interest" description="Disordered" evidence="1">
    <location>
        <begin position="231"/>
        <end position="258"/>
    </location>
</feature>
<feature type="compositionally biased region" description="Basic and acidic residues" evidence="1">
    <location>
        <begin position="8"/>
        <end position="18"/>
    </location>
</feature>
<name>A0A7R8X7L0_9CRUS</name>
<dbReference type="EMBL" id="CAJPEV010000285">
    <property type="protein sequence ID" value="CAG0883436.1"/>
    <property type="molecule type" value="Genomic_DNA"/>
</dbReference>
<evidence type="ECO:0000256" key="1">
    <source>
        <dbReference type="SAM" id="MobiDB-lite"/>
    </source>
</evidence>
<proteinExistence type="predicted"/>
<reference evidence="2" key="1">
    <citation type="submission" date="2020-11" db="EMBL/GenBank/DDBJ databases">
        <authorList>
            <person name="Tran Van P."/>
        </authorList>
    </citation>
    <scope>NUCLEOTIDE SEQUENCE</scope>
</reference>
<dbReference type="EMBL" id="LR899802">
    <property type="protein sequence ID" value="CAD7242556.1"/>
    <property type="molecule type" value="Genomic_DNA"/>
</dbReference>